<gene>
    <name evidence="3" type="ORF">ABLG96_18285</name>
</gene>
<sequence>MPSSRPATETAASWLRRQEEAALVQLLRTRPDLAIPAPSDLEVLGRRLDTPTSVHRVLESLDALAILVLRALAVLEAHRAPVTSTALRALFPSDRSSEVTSRLRALESLALVRSTGGGRLSTPSAVIDAVGPYPAGFGAAGRLSPAQARKAVAGLDDSALGLLHRLDQGHPRGTFLPDSAAAALAHSLVERSLLTAVDRTTVELPREVALVLRGDAPLGVVPIAPDAGIRRGDHRRVDGTAAGEALATLRRMAALLRMLERAPATALKSGAVGIRELRRIARDLDVDDHHTSLLLELAAVGGLITQVDGQRIGAPAGWHATLAAEEYLERPEAAAWASLVSWWLEMRRDPSRTGERDESQKVLAPLSPELSWVRGPADRRFVLSMLATLPSGIGLGTQELLATFAWRAPMRSATRRESVARTTVTEGTWLGLLAFDALSSAGRQVLDGDLEAAATALESALPKPVDRVLIQADLTMVAPGRLEPAVRQQLEQVARLESAGSASVYRVTPDTLRGALDSGLTAADLHSLFAARSATGVPQGLTYLIDDTARRHGVLRGGAAAGYLRSDDPALISEAIRVAQTAGLSVRRLAPTVAVSSVDLLDLLEVLGDKGVAVAAEDAAGGLIDLRPARPRARATRAAPQPQREFAAPDERQLRVLVERMVQGDRVRPTTVPQTAAEAMVVLRRAAAENRSAWIGYVDAEGGTSRRMVKPVVVSGGMMVAHDSLRSAMRTFALHRITEAQLDDEVSLPPPP</sequence>
<dbReference type="AlphaFoldDB" id="A0AAU8DPI2"/>
<dbReference type="InterPro" id="IPR032830">
    <property type="entry name" value="XPB/Ssl2_N"/>
</dbReference>
<dbReference type="InterPro" id="IPR026881">
    <property type="entry name" value="WYL_dom"/>
</dbReference>
<feature type="domain" description="Helicase XPB/Ssl2 N-terminal" evidence="2">
    <location>
        <begin position="468"/>
        <end position="590"/>
    </location>
</feature>
<evidence type="ECO:0000259" key="1">
    <source>
        <dbReference type="Pfam" id="PF13280"/>
    </source>
</evidence>
<dbReference type="GO" id="GO:0004386">
    <property type="term" value="F:helicase activity"/>
    <property type="evidence" value="ECO:0007669"/>
    <property type="project" value="UniProtKB-KW"/>
</dbReference>
<feature type="domain" description="WYL" evidence="1">
    <location>
        <begin position="681"/>
        <end position="741"/>
    </location>
</feature>
<evidence type="ECO:0000313" key="3">
    <source>
        <dbReference type="EMBL" id="XCG63132.1"/>
    </source>
</evidence>
<dbReference type="RefSeq" id="WP_353648747.1">
    <property type="nucleotide sequence ID" value="NZ_CP159218.1"/>
</dbReference>
<dbReference type="PROSITE" id="PS52050">
    <property type="entry name" value="WYL"/>
    <property type="match status" value="1"/>
</dbReference>
<keyword evidence="3" id="KW-0547">Nucleotide-binding</keyword>
<keyword evidence="3" id="KW-0347">Helicase</keyword>
<evidence type="ECO:0000259" key="2">
    <source>
        <dbReference type="Pfam" id="PF13625"/>
    </source>
</evidence>
<keyword evidence="3" id="KW-0378">Hydrolase</keyword>
<protein>
    <submittedName>
        <fullName evidence="3">Helicase C-terminal domain-containing protein</fullName>
    </submittedName>
</protein>
<dbReference type="Pfam" id="PF13280">
    <property type="entry name" value="WYL"/>
    <property type="match status" value="1"/>
</dbReference>
<organism evidence="3">
    <name type="scientific">Nakamurella sp. A5-74</name>
    <dbReference type="NCBI Taxonomy" id="3158264"/>
    <lineage>
        <taxon>Bacteria</taxon>
        <taxon>Bacillati</taxon>
        <taxon>Actinomycetota</taxon>
        <taxon>Actinomycetes</taxon>
        <taxon>Nakamurellales</taxon>
        <taxon>Nakamurellaceae</taxon>
        <taxon>Nakamurella</taxon>
    </lineage>
</organism>
<dbReference type="Pfam" id="PF13625">
    <property type="entry name" value="Helicase_C_3"/>
    <property type="match status" value="1"/>
</dbReference>
<reference evidence="3" key="1">
    <citation type="submission" date="2024-05" db="EMBL/GenBank/DDBJ databases">
        <authorList>
            <person name="Cai S.Y."/>
            <person name="Jin L.M."/>
            <person name="Li H.R."/>
        </authorList>
    </citation>
    <scope>NUCLEOTIDE SEQUENCE</scope>
    <source>
        <strain evidence="3">A5-74</strain>
    </source>
</reference>
<accession>A0AAU8DPI2</accession>
<dbReference type="EMBL" id="CP159218">
    <property type="protein sequence ID" value="XCG63132.1"/>
    <property type="molecule type" value="Genomic_DNA"/>
</dbReference>
<name>A0AAU8DPI2_9ACTN</name>
<proteinExistence type="predicted"/>
<keyword evidence="3" id="KW-0067">ATP-binding</keyword>